<organism evidence="1 2">
    <name type="scientific">Sphingopyxis soli</name>
    <dbReference type="NCBI Taxonomy" id="592051"/>
    <lineage>
        <taxon>Bacteria</taxon>
        <taxon>Pseudomonadati</taxon>
        <taxon>Pseudomonadota</taxon>
        <taxon>Alphaproteobacteria</taxon>
        <taxon>Sphingomonadales</taxon>
        <taxon>Sphingomonadaceae</taxon>
        <taxon>Sphingopyxis</taxon>
    </lineage>
</organism>
<dbReference type="Proteomes" id="UP001500738">
    <property type="component" value="Unassembled WGS sequence"/>
</dbReference>
<dbReference type="EMBL" id="BAAAFE010000003">
    <property type="protein sequence ID" value="GAA0861824.1"/>
    <property type="molecule type" value="Genomic_DNA"/>
</dbReference>
<accession>A0ABP3XCP8</accession>
<keyword evidence="2" id="KW-1185">Reference proteome</keyword>
<protein>
    <submittedName>
        <fullName evidence="1">Uncharacterized protein</fullName>
    </submittedName>
</protein>
<reference evidence="2" key="1">
    <citation type="journal article" date="2019" name="Int. J. Syst. Evol. Microbiol.">
        <title>The Global Catalogue of Microorganisms (GCM) 10K type strain sequencing project: providing services to taxonomists for standard genome sequencing and annotation.</title>
        <authorList>
            <consortium name="The Broad Institute Genomics Platform"/>
            <consortium name="The Broad Institute Genome Sequencing Center for Infectious Disease"/>
            <person name="Wu L."/>
            <person name="Ma J."/>
        </authorList>
    </citation>
    <scope>NUCLEOTIDE SEQUENCE [LARGE SCALE GENOMIC DNA]</scope>
    <source>
        <strain evidence="2">JCM 15910</strain>
    </source>
</reference>
<gene>
    <name evidence="1" type="ORF">GCM10009115_06000</name>
</gene>
<proteinExistence type="predicted"/>
<dbReference type="RefSeq" id="WP_215353966.1">
    <property type="nucleotide sequence ID" value="NZ_BAAAFE010000003.1"/>
</dbReference>
<evidence type="ECO:0000313" key="2">
    <source>
        <dbReference type="Proteomes" id="UP001500738"/>
    </source>
</evidence>
<sequence>MARSGSKPKDVLIADLEFLSEYLIGLAEDFRAEGRDEAAELAEGWASLPIEAAEAL</sequence>
<comment type="caution">
    <text evidence="1">The sequence shown here is derived from an EMBL/GenBank/DDBJ whole genome shotgun (WGS) entry which is preliminary data.</text>
</comment>
<evidence type="ECO:0000313" key="1">
    <source>
        <dbReference type="EMBL" id="GAA0861824.1"/>
    </source>
</evidence>
<name>A0ABP3XCP8_9SPHN</name>